<dbReference type="Pfam" id="PF00535">
    <property type="entry name" value="Glycos_transf_2"/>
    <property type="match status" value="1"/>
</dbReference>
<gene>
    <name evidence="2" type="ORF">SBF1_870015</name>
</gene>
<dbReference type="SUPFAM" id="SSF53448">
    <property type="entry name" value="Nucleotide-diphospho-sugar transferases"/>
    <property type="match status" value="1"/>
</dbReference>
<dbReference type="PANTHER" id="PTHR43630:SF2">
    <property type="entry name" value="GLYCOSYLTRANSFERASE"/>
    <property type="match status" value="1"/>
</dbReference>
<proteinExistence type="predicted"/>
<feature type="domain" description="Glycosyltransferase 2-like" evidence="1">
    <location>
        <begin position="9"/>
        <end position="56"/>
    </location>
</feature>
<dbReference type="EMBL" id="OMOF01000856">
    <property type="protein sequence ID" value="SPF55832.1"/>
    <property type="molecule type" value="Genomic_DNA"/>
</dbReference>
<dbReference type="EC" id="2.4.-.-" evidence="2"/>
<reference evidence="3" key="1">
    <citation type="submission" date="2018-02" db="EMBL/GenBank/DDBJ databases">
        <authorList>
            <person name="Hausmann B."/>
        </authorList>
    </citation>
    <scope>NUCLEOTIDE SEQUENCE [LARGE SCALE GENOMIC DNA]</scope>
    <source>
        <strain evidence="3">Peat soil MAG SbF1</strain>
    </source>
</reference>
<dbReference type="InterPro" id="IPR029044">
    <property type="entry name" value="Nucleotide-diphossugar_trans"/>
</dbReference>
<organism evidence="2 3">
    <name type="scientific">Candidatus Desulfosporosinus infrequens</name>
    <dbReference type="NCBI Taxonomy" id="2043169"/>
    <lineage>
        <taxon>Bacteria</taxon>
        <taxon>Bacillati</taxon>
        <taxon>Bacillota</taxon>
        <taxon>Clostridia</taxon>
        <taxon>Eubacteriales</taxon>
        <taxon>Desulfitobacteriaceae</taxon>
        <taxon>Desulfosporosinus</taxon>
    </lineage>
</organism>
<dbReference type="PANTHER" id="PTHR43630">
    <property type="entry name" value="POLY-BETA-1,6-N-ACETYL-D-GLUCOSAMINE SYNTHASE"/>
    <property type="match status" value="1"/>
</dbReference>
<dbReference type="Gene3D" id="3.90.550.10">
    <property type="entry name" value="Spore Coat Polysaccharide Biosynthesis Protein SpsA, Chain A"/>
    <property type="match status" value="1"/>
</dbReference>
<evidence type="ECO:0000259" key="1">
    <source>
        <dbReference type="Pfam" id="PF00535"/>
    </source>
</evidence>
<dbReference type="InterPro" id="IPR001173">
    <property type="entry name" value="Glyco_trans_2-like"/>
</dbReference>
<accession>A0A2U3LVM7</accession>
<name>A0A2U3LVM7_9FIRM</name>
<evidence type="ECO:0000313" key="3">
    <source>
        <dbReference type="Proteomes" id="UP000238916"/>
    </source>
</evidence>
<dbReference type="AlphaFoldDB" id="A0A2U3LVM7"/>
<dbReference type="Proteomes" id="UP000238916">
    <property type="component" value="Unassembled WGS sequence"/>
</dbReference>
<dbReference type="GO" id="GO:0016757">
    <property type="term" value="F:glycosyltransferase activity"/>
    <property type="evidence" value="ECO:0007669"/>
    <property type="project" value="UniProtKB-KW"/>
</dbReference>
<keyword evidence="2" id="KW-0328">Glycosyltransferase</keyword>
<keyword evidence="2" id="KW-0808">Transferase</keyword>
<protein>
    <submittedName>
        <fullName evidence="2">Uncharacterized glycosyltransferase HI_0653</fullName>
        <ecNumber evidence="2">2.4.-.-</ecNumber>
    </submittedName>
</protein>
<sequence>MADNSITISLCMIVRNEENTIARCLDSVKGIPDEIVIVDTGSSDRTKEIVKEYTDKIFDFT</sequence>
<evidence type="ECO:0000313" key="2">
    <source>
        <dbReference type="EMBL" id="SPF55832.1"/>
    </source>
</evidence>